<feature type="compositionally biased region" description="Polar residues" evidence="1">
    <location>
        <begin position="1633"/>
        <end position="1643"/>
    </location>
</feature>
<dbReference type="PANTHER" id="PTHR43143">
    <property type="entry name" value="METALLOPHOSPHOESTERASE, CALCINEURIN SUPERFAMILY"/>
    <property type="match status" value="1"/>
</dbReference>
<sequence length="2030" mass="222463">MRISAKLKQWVSVVMMGCLVLGLVIPAGYAAEMGQAASLQISHNAPASIPAQSDYTVKADITGGGSTVTAAVYYKVNGSSEERVPLVLTGTNAQGMIAADKLSGAELEYYIAATDEEASTSAKTDTYKVNILPQAPAGPPAVQSLLITELVPDTKNKNSADAYEYVEVYNNTDAPIHFSDFYFYYYDKDKWTSSDPNIVIPAHKPIVFWIMNGNNNTLQASDFTANYGLTGNQLVENSNLFRISGGGGMANSARTLQIKSVSGDVVISSAKYEATDVKENMGIVFRLPAQGKAEMDKLSTSGTLPATPGIVEPNQLIPVAIPSEGDVVIQHTPVTSTDVQDLDIKATVKFTGEEKPVELQYKTASQDRYKVVPMVKNETDYTAKIPVSALVEPKLEYKIVAGGKSESYSVNVNLPVFDAAKVPQLLITEAVPNTLEVPGTKTDAYEFVEVYNNTDQPINFKNYKLYYRYPDKGPASDVTWAATEPNFSIPSQQTVVFWVQNSVNSSYTAKDFNDFYKTNLELNKNLFIVKSDGMANSGARGLAIKTNTEKEISAAYYDSTIKYAGAIAKDETLDDKALLYKYPMNGTTEMIKISSGLKAPTPGTVDSFQVPSTPVHVVPDNVLPVVEDLTTVKETDQSASVNLKAKASDNVGITSMELYLGRVLPDSDNKPVYIKYNLFEDYNDGLNSLYHFNLSPAYLIGRESIYYYFVVSDGTHEAKTEPKQITITGGPDNSSLRLNVKDKEFVHGTTVIKGTAKGAGPNDLELSVDSKSLATGISAALEHDAYFVFDVKGVDYYFKNAVTMGPEELGEKSILYTFMDPIVDWQTMSYPISADRLKSGSDNVIFIRAASKSSPFDPRKEENKDDFEVKNVRLLLADGTEIWNSDYPTRDQEIKMGDSSGRYESVGFRFNLKPELFKSLSFAWDTSQITDGEHGVTLKHGTEQVASKVIVDNTAPSIEPTVADGREYRGSFTIDAKVADKYAGLDKVEVKLDGNAIKLPYETSSGKLNPGEHTLQISASDKIGNKADKKVTFRVPSENPLAPVLVAPTNGQANVGANPQLTVKVQDPSGDDMNVSFYRGFKYDGNRAQGFTGYKNSADTEPPKEMIPSGETALTKDEYAQIRAVDGKYLVNDAVDKFPYQRYEIELDPSVKKTDPVDIEWRGHSIAGRKVSLYAWSQADKAWKSLDHVIAGNEDFELKATVLAGEYAIGNKIQIMVQDEIAPAASGSGSPVTNDRYDFSFVWMSDTQYYSESYPYIYQKNVKWIADQAQKMNIKYVIHTGDIVDKSYQEYQWQEADRDMKVLEDANIPYGVLAGNHDVNHQNNDYTEYWKYFGEDRFKKMPTFAGSYDNNRGHYDLVSAGGNDFIIVYMGWGLADKEIEWMDQVIKQYPERKAIIALHEYLLVSGNRAPIADKVFEKVVKPNKNVIAALSGHYHDAELKVDELDDNGDGTADRKVYQMLADYQGAEQGGLGYIRLMQFDMENNMLHIKTYSPYLDDYNFYDPKAEPKKDEFSLPLDLKPATKRVATDYFGVKVYSDQLIGVKNKVKSGSNVSVAWNNLKEGYYQWYVKAEDQNSGGVLSDIWGFSTGAVPGGNQGGNDQGNGNGNSGNNNGSTGNNNSSGSGSKSENPNPTPGTKVTESTIELSPGKDGSYKLDNSAVEKALQGKSADTIILKLSGSQDQGNNLNLTMDTKGLELVKSGKQTIKVVAPSVVVELPGTSLPKVLTDADQLVLRVDTTLNSAIKASMDQQANAAKGFKSRDLVYSVTMAKVKGQQETEVEQLPGPITIERTLSDAQRQAFDPEYAGIYRLSGGKAEYIGGIFSGNVVRFTADQMGEYAIIEYHKSFDDLTGSWARDYIQKLTAKHIITGVDEQRFAPNSKVTRADFAVLAVRALKLAAGNSSSTAESSSSNFSDVSQDAYYASFIAKAAELGLVQGQNGKFRPADTITREEAASILIKLSELMAKKPTGSTSSLQSFADNNQVSPWAKDAVTKAQSLGLIQGKSGGKFDPKGYVTRAEIAKMLYSFLDIAK</sequence>
<reference evidence="5" key="1">
    <citation type="journal article" date="2019" name="Int. J. Syst. Evol. Microbiol.">
        <title>The Global Catalogue of Microorganisms (GCM) 10K type strain sequencing project: providing services to taxonomists for standard genome sequencing and annotation.</title>
        <authorList>
            <consortium name="The Broad Institute Genomics Platform"/>
            <consortium name="The Broad Institute Genome Sequencing Center for Infectious Disease"/>
            <person name="Wu L."/>
            <person name="Ma J."/>
        </authorList>
    </citation>
    <scope>NUCLEOTIDE SEQUENCE [LARGE SCALE GENOMIC DNA]</scope>
    <source>
        <strain evidence="5">CCUG 59189</strain>
    </source>
</reference>
<dbReference type="InterPro" id="IPR001119">
    <property type="entry name" value="SLH_dom"/>
</dbReference>
<feature type="domain" description="LTD" evidence="3">
    <location>
        <begin position="413"/>
        <end position="612"/>
    </location>
</feature>
<feature type="region of interest" description="Disordered" evidence="1">
    <location>
        <begin position="1590"/>
        <end position="1653"/>
    </location>
</feature>
<dbReference type="Pfam" id="PF00395">
    <property type="entry name" value="SLH"/>
    <property type="match status" value="3"/>
</dbReference>
<dbReference type="RefSeq" id="WP_379319864.1">
    <property type="nucleotide sequence ID" value="NZ_JBHTLM010000009.1"/>
</dbReference>
<evidence type="ECO:0000313" key="5">
    <source>
        <dbReference type="Proteomes" id="UP001597262"/>
    </source>
</evidence>
<feature type="compositionally biased region" description="Low complexity" evidence="1">
    <location>
        <begin position="1607"/>
        <end position="1628"/>
    </location>
</feature>
<dbReference type="PROSITE" id="PS51272">
    <property type="entry name" value="SLH"/>
    <property type="match status" value="3"/>
</dbReference>
<feature type="domain" description="SLH" evidence="2">
    <location>
        <begin position="1907"/>
        <end position="1969"/>
    </location>
</feature>
<dbReference type="PANTHER" id="PTHR43143:SF5">
    <property type="entry name" value="SECRETED PROTEIN"/>
    <property type="match status" value="1"/>
</dbReference>
<gene>
    <name evidence="4" type="ORF">ACFQ3W_14070</name>
</gene>
<evidence type="ECO:0000259" key="3">
    <source>
        <dbReference type="PROSITE" id="PS51841"/>
    </source>
</evidence>
<dbReference type="InterPro" id="IPR029052">
    <property type="entry name" value="Metallo-depent_PP-like"/>
</dbReference>
<feature type="domain" description="SLH" evidence="2">
    <location>
        <begin position="1973"/>
        <end position="2030"/>
    </location>
</feature>
<dbReference type="PROSITE" id="PS51841">
    <property type="entry name" value="LTD"/>
    <property type="match status" value="2"/>
</dbReference>
<evidence type="ECO:0000313" key="4">
    <source>
        <dbReference type="EMBL" id="MFD1177418.1"/>
    </source>
</evidence>
<feature type="domain" description="SLH" evidence="2">
    <location>
        <begin position="1840"/>
        <end position="1903"/>
    </location>
</feature>
<dbReference type="Pfam" id="PF00149">
    <property type="entry name" value="Metallophos"/>
    <property type="match status" value="1"/>
</dbReference>
<dbReference type="InterPro" id="IPR001322">
    <property type="entry name" value="Lamin_tail_dom"/>
</dbReference>
<dbReference type="SUPFAM" id="SSF56300">
    <property type="entry name" value="Metallo-dependent phosphatases"/>
    <property type="match status" value="1"/>
</dbReference>
<protein>
    <submittedName>
        <fullName evidence="4">S-layer homology domain-containing protein</fullName>
    </submittedName>
</protein>
<organism evidence="4 5">
    <name type="scientific">Paenibacillus puldeungensis</name>
    <dbReference type="NCBI Taxonomy" id="696536"/>
    <lineage>
        <taxon>Bacteria</taxon>
        <taxon>Bacillati</taxon>
        <taxon>Bacillota</taxon>
        <taxon>Bacilli</taxon>
        <taxon>Bacillales</taxon>
        <taxon>Paenibacillaceae</taxon>
        <taxon>Paenibacillus</taxon>
    </lineage>
</organism>
<dbReference type="InterPro" id="IPR051918">
    <property type="entry name" value="STPP_CPPED1"/>
</dbReference>
<evidence type="ECO:0000259" key="2">
    <source>
        <dbReference type="PROSITE" id="PS51272"/>
    </source>
</evidence>
<dbReference type="InterPro" id="IPR004843">
    <property type="entry name" value="Calcineurin-like_PHP"/>
</dbReference>
<name>A0ABW3RY08_9BACL</name>
<dbReference type="Proteomes" id="UP001597262">
    <property type="component" value="Unassembled WGS sequence"/>
</dbReference>
<keyword evidence="5" id="KW-1185">Reference proteome</keyword>
<accession>A0ABW3RY08</accession>
<feature type="compositionally biased region" description="Gly residues" evidence="1">
    <location>
        <begin position="1590"/>
        <end position="1606"/>
    </location>
</feature>
<proteinExistence type="predicted"/>
<dbReference type="Gene3D" id="3.60.21.10">
    <property type="match status" value="1"/>
</dbReference>
<comment type="caution">
    <text evidence="4">The sequence shown here is derived from an EMBL/GenBank/DDBJ whole genome shotgun (WGS) entry which is preliminary data.</text>
</comment>
<dbReference type="EMBL" id="JBHTLM010000009">
    <property type="protein sequence ID" value="MFD1177418.1"/>
    <property type="molecule type" value="Genomic_DNA"/>
</dbReference>
<feature type="domain" description="LTD" evidence="3">
    <location>
        <begin position="133"/>
        <end position="276"/>
    </location>
</feature>
<evidence type="ECO:0000256" key="1">
    <source>
        <dbReference type="SAM" id="MobiDB-lite"/>
    </source>
</evidence>